<dbReference type="SUPFAM" id="SSF109604">
    <property type="entry name" value="HD-domain/PDEase-like"/>
    <property type="match status" value="1"/>
</dbReference>
<feature type="domain" description="HD" evidence="1">
    <location>
        <begin position="23"/>
        <end position="141"/>
    </location>
</feature>
<dbReference type="Pfam" id="PF01966">
    <property type="entry name" value="HD"/>
    <property type="match status" value="1"/>
</dbReference>
<reference evidence="2 3" key="1">
    <citation type="submission" date="2020-08" db="EMBL/GenBank/DDBJ databases">
        <title>Genomic Encyclopedia of Type Strains, Phase IV (KMG-IV): sequencing the most valuable type-strain genomes for metagenomic binning, comparative biology and taxonomic classification.</title>
        <authorList>
            <person name="Goeker M."/>
        </authorList>
    </citation>
    <scope>NUCLEOTIDE SEQUENCE [LARGE SCALE GENOMIC DNA]</scope>
    <source>
        <strain evidence="2 3">DSM 105721</strain>
    </source>
</reference>
<dbReference type="InterPro" id="IPR006674">
    <property type="entry name" value="HD_domain"/>
</dbReference>
<accession>A0A7W6HVR9</accession>
<name>A0A7W6HVR9_9BACT</name>
<protein>
    <recommendedName>
        <fullName evidence="1">HD domain-containing protein</fullName>
    </recommendedName>
</protein>
<dbReference type="CDD" id="cd00077">
    <property type="entry name" value="HDc"/>
    <property type="match status" value="1"/>
</dbReference>
<sequence>MINPLDIIRKYYTLDSLAGQSLLIHSQLVRDKAQSLAIRHPEMDLDIPFIQEAAMLHDIGIFLTKAPDIGCFGEHPYICHGYLGADLLREEGLPRHALVCERHTGAGISLEMIKENHLPLPQRDMLPVTLEEKLIAFADKFYSKTNLTREKKLGKIRAEMAFYGEETAARFEEWCELFL</sequence>
<keyword evidence="3" id="KW-1185">Reference proteome</keyword>
<dbReference type="AlphaFoldDB" id="A0A7W6HVR9"/>
<dbReference type="EMBL" id="JACIES010000003">
    <property type="protein sequence ID" value="MBB4025891.1"/>
    <property type="molecule type" value="Genomic_DNA"/>
</dbReference>
<organism evidence="2 3">
    <name type="scientific">Butyricimonas faecihominis</name>
    <dbReference type="NCBI Taxonomy" id="1472416"/>
    <lineage>
        <taxon>Bacteria</taxon>
        <taxon>Pseudomonadati</taxon>
        <taxon>Bacteroidota</taxon>
        <taxon>Bacteroidia</taxon>
        <taxon>Bacteroidales</taxon>
        <taxon>Odoribacteraceae</taxon>
        <taxon>Butyricimonas</taxon>
    </lineage>
</organism>
<gene>
    <name evidence="2" type="ORF">GGR14_001675</name>
</gene>
<dbReference type="PANTHER" id="PTHR35795:SF1">
    <property type="entry name" value="BIS(5'-NUCLEOSYL)-TETRAPHOSPHATASE, SYMMETRICAL"/>
    <property type="match status" value="1"/>
</dbReference>
<evidence type="ECO:0000313" key="3">
    <source>
        <dbReference type="Proteomes" id="UP000546007"/>
    </source>
</evidence>
<comment type="caution">
    <text evidence="2">The sequence shown here is derived from an EMBL/GenBank/DDBJ whole genome shotgun (WGS) entry which is preliminary data.</text>
</comment>
<dbReference type="InterPro" id="IPR051094">
    <property type="entry name" value="Diverse_Catalytic_Enzymes"/>
</dbReference>
<dbReference type="Gene3D" id="1.10.3210.10">
    <property type="entry name" value="Hypothetical protein af1432"/>
    <property type="match status" value="1"/>
</dbReference>
<proteinExistence type="predicted"/>
<evidence type="ECO:0000259" key="1">
    <source>
        <dbReference type="Pfam" id="PF01966"/>
    </source>
</evidence>
<dbReference type="InterPro" id="IPR003607">
    <property type="entry name" value="HD/PDEase_dom"/>
</dbReference>
<dbReference type="Proteomes" id="UP000546007">
    <property type="component" value="Unassembled WGS sequence"/>
</dbReference>
<evidence type="ECO:0000313" key="2">
    <source>
        <dbReference type="EMBL" id="MBB4025891.1"/>
    </source>
</evidence>
<dbReference type="PANTHER" id="PTHR35795">
    <property type="entry name" value="SLR1885 PROTEIN"/>
    <property type="match status" value="1"/>
</dbReference>